<dbReference type="Proteomes" id="UP000075806">
    <property type="component" value="Unassembled WGS sequence"/>
</dbReference>
<dbReference type="InterPro" id="IPR010718">
    <property type="entry name" value="DUF1294"/>
</dbReference>
<feature type="transmembrane region" description="Helical" evidence="1">
    <location>
        <begin position="67"/>
        <end position="86"/>
    </location>
</feature>
<keyword evidence="1" id="KW-0472">Membrane</keyword>
<evidence type="ECO:0000313" key="2">
    <source>
        <dbReference type="EMBL" id="KYG32222.1"/>
    </source>
</evidence>
<dbReference type="EMBL" id="LTAO01000012">
    <property type="protein sequence ID" value="KYG32222.1"/>
    <property type="molecule type" value="Genomic_DNA"/>
</dbReference>
<comment type="caution">
    <text evidence="2">The sequence shown here is derived from an EMBL/GenBank/DDBJ whole genome shotgun (WGS) entry which is preliminary data.</text>
</comment>
<evidence type="ECO:0008006" key="4">
    <source>
        <dbReference type="Google" id="ProtNLM"/>
    </source>
</evidence>
<dbReference type="AlphaFoldDB" id="A0A162EBJ2"/>
<dbReference type="OrthoDB" id="1698854at2"/>
<feature type="transmembrane region" description="Helical" evidence="1">
    <location>
        <begin position="37"/>
        <end position="55"/>
    </location>
</feature>
<dbReference type="Pfam" id="PF06961">
    <property type="entry name" value="DUF1294"/>
    <property type="match status" value="1"/>
</dbReference>
<gene>
    <name evidence="2" type="ORF">AZF04_05500</name>
</gene>
<organism evidence="2 3">
    <name type="scientific">Alkalihalobacillus trypoxylicola</name>
    <dbReference type="NCBI Taxonomy" id="519424"/>
    <lineage>
        <taxon>Bacteria</taxon>
        <taxon>Bacillati</taxon>
        <taxon>Bacillota</taxon>
        <taxon>Bacilli</taxon>
        <taxon>Bacillales</taxon>
        <taxon>Bacillaceae</taxon>
        <taxon>Alkalihalobacillus</taxon>
    </lineage>
</organism>
<proteinExistence type="predicted"/>
<keyword evidence="1" id="KW-1133">Transmembrane helix</keyword>
<sequence>MMTALAAYLVIINFIGYSVMGQDKRRAQKKQRRIPEKALFIIALLGGSFGVFNAMKVYRHKTLHKRFSVGIPVLLLLQFVLILFMIL</sequence>
<keyword evidence="3" id="KW-1185">Reference proteome</keyword>
<name>A0A162EBJ2_9BACI</name>
<protein>
    <recommendedName>
        <fullName evidence="4">DUF1294 domain-containing protein</fullName>
    </recommendedName>
</protein>
<evidence type="ECO:0000313" key="3">
    <source>
        <dbReference type="Proteomes" id="UP000075806"/>
    </source>
</evidence>
<reference evidence="2" key="1">
    <citation type="submission" date="2016-02" db="EMBL/GenBank/DDBJ databases">
        <title>Genome sequence of Bacillus trypoxylicola KCTC 13244(T).</title>
        <authorList>
            <person name="Jeong H."/>
            <person name="Park S.-H."/>
            <person name="Choi S.-K."/>
        </authorList>
    </citation>
    <scope>NUCLEOTIDE SEQUENCE [LARGE SCALE GENOMIC DNA]</scope>
    <source>
        <strain evidence="2">KCTC 13244</strain>
    </source>
</reference>
<dbReference type="RefSeq" id="WP_052340238.1">
    <property type="nucleotide sequence ID" value="NZ_LTAO01000012.1"/>
</dbReference>
<evidence type="ECO:0000256" key="1">
    <source>
        <dbReference type="SAM" id="Phobius"/>
    </source>
</evidence>
<dbReference type="STRING" id="519424.AZF04_05500"/>
<keyword evidence="1" id="KW-0812">Transmembrane</keyword>
<accession>A0A162EBJ2</accession>